<keyword evidence="2" id="KW-0648">Protein biosynthesis</keyword>
<dbReference type="Proteomes" id="UP000266673">
    <property type="component" value="Unassembled WGS sequence"/>
</dbReference>
<evidence type="ECO:0000313" key="7">
    <source>
        <dbReference type="Proteomes" id="UP000266673"/>
    </source>
</evidence>
<feature type="compositionally biased region" description="Acidic residues" evidence="4">
    <location>
        <begin position="58"/>
        <end position="68"/>
    </location>
</feature>
<comment type="similarity">
    <text evidence="1">Belongs to the RRF family.</text>
</comment>
<dbReference type="GO" id="GO:0043023">
    <property type="term" value="F:ribosomal large subunit binding"/>
    <property type="evidence" value="ECO:0007669"/>
    <property type="project" value="TreeGrafter"/>
</dbReference>
<dbReference type="SUPFAM" id="SSF55194">
    <property type="entry name" value="Ribosome recycling factor, RRF"/>
    <property type="match status" value="1"/>
</dbReference>
<dbReference type="GO" id="GO:0006412">
    <property type="term" value="P:translation"/>
    <property type="evidence" value="ECO:0007669"/>
    <property type="project" value="UniProtKB-KW"/>
</dbReference>
<protein>
    <submittedName>
        <fullName evidence="6">Ribosome recycling factor domain-containing protein</fullName>
    </submittedName>
</protein>
<dbReference type="PANTHER" id="PTHR20982:SF3">
    <property type="entry name" value="MITOCHONDRIAL RIBOSOME RECYCLING FACTOR PSEUDO 1"/>
    <property type="match status" value="1"/>
</dbReference>
<sequence length="254" mass="28532">MFLRRILFHASRDFISPLTFTLSFPSVSSFTGQRRLLASKKKAGEKSGGKRGKVAFKEEDDIEDEEENASNRTFDLTNVSTKMNTILGRLKKEYGTMRIGQANPAILDSVMVPYENGSAPLRDLTQIIVKDPQTLLVHVHDEEMLKTVDKAIRSANLNLNPMIDGKGLKVPIPKITTEFREKMIKVASKIAENTKIKLRLARQDGLKDLKKDSKNGLPSDEAKLLEKQLQLLIDKYVKDVDDSFKAKSKEISGN</sequence>
<dbReference type="STRING" id="44941.A0A397UGJ0"/>
<evidence type="ECO:0000256" key="1">
    <source>
        <dbReference type="ARBA" id="ARBA00005912"/>
    </source>
</evidence>
<dbReference type="Gene3D" id="3.30.1360.40">
    <property type="match status" value="1"/>
</dbReference>
<dbReference type="GO" id="GO:0005739">
    <property type="term" value="C:mitochondrion"/>
    <property type="evidence" value="ECO:0007669"/>
    <property type="project" value="TreeGrafter"/>
</dbReference>
<evidence type="ECO:0000313" key="6">
    <source>
        <dbReference type="EMBL" id="RIB09402.1"/>
    </source>
</evidence>
<keyword evidence="7" id="KW-1185">Reference proteome</keyword>
<reference evidence="6 7" key="1">
    <citation type="submission" date="2018-06" db="EMBL/GenBank/DDBJ databases">
        <title>Comparative genomics reveals the genomic features of Rhizophagus irregularis, R. cerebriforme, R. diaphanum and Gigaspora rosea, and their symbiotic lifestyle signature.</title>
        <authorList>
            <person name="Morin E."/>
            <person name="San Clemente H."/>
            <person name="Chen E.C.H."/>
            <person name="De La Providencia I."/>
            <person name="Hainaut M."/>
            <person name="Kuo A."/>
            <person name="Kohler A."/>
            <person name="Murat C."/>
            <person name="Tang N."/>
            <person name="Roy S."/>
            <person name="Loubradou J."/>
            <person name="Henrissat B."/>
            <person name="Grigoriev I.V."/>
            <person name="Corradi N."/>
            <person name="Roux C."/>
            <person name="Martin F.M."/>
        </authorList>
    </citation>
    <scope>NUCLEOTIDE SEQUENCE [LARGE SCALE GENOMIC DNA]</scope>
    <source>
        <strain evidence="6 7">DAOM 194757</strain>
    </source>
</reference>
<feature type="domain" description="Ribosome recycling factor" evidence="5">
    <location>
        <begin position="90"/>
        <end position="251"/>
    </location>
</feature>
<accession>A0A397UGJ0</accession>
<dbReference type="PANTHER" id="PTHR20982">
    <property type="entry name" value="RIBOSOME RECYCLING FACTOR"/>
    <property type="match status" value="1"/>
</dbReference>
<evidence type="ECO:0000256" key="3">
    <source>
        <dbReference type="ARBA" id="ARBA00024909"/>
    </source>
</evidence>
<evidence type="ECO:0000259" key="5">
    <source>
        <dbReference type="Pfam" id="PF01765"/>
    </source>
</evidence>
<proteinExistence type="inferred from homology"/>
<comment type="function">
    <text evidence="3">Necessary for protein synthesis in mitochondria. Functions as a ribosome recycling factor in mitochondria.</text>
</comment>
<dbReference type="InterPro" id="IPR023584">
    <property type="entry name" value="Ribosome_recyc_fac_dom"/>
</dbReference>
<dbReference type="Pfam" id="PF01765">
    <property type="entry name" value="RRF"/>
    <property type="match status" value="1"/>
</dbReference>
<evidence type="ECO:0000256" key="2">
    <source>
        <dbReference type="ARBA" id="ARBA00022917"/>
    </source>
</evidence>
<feature type="region of interest" description="Disordered" evidence="4">
    <location>
        <begin position="41"/>
        <end position="69"/>
    </location>
</feature>
<organism evidence="6 7">
    <name type="scientific">Gigaspora rosea</name>
    <dbReference type="NCBI Taxonomy" id="44941"/>
    <lineage>
        <taxon>Eukaryota</taxon>
        <taxon>Fungi</taxon>
        <taxon>Fungi incertae sedis</taxon>
        <taxon>Mucoromycota</taxon>
        <taxon>Glomeromycotina</taxon>
        <taxon>Glomeromycetes</taxon>
        <taxon>Diversisporales</taxon>
        <taxon>Gigasporaceae</taxon>
        <taxon>Gigaspora</taxon>
    </lineage>
</organism>
<dbReference type="InterPro" id="IPR036191">
    <property type="entry name" value="RRF_sf"/>
</dbReference>
<name>A0A397UGJ0_9GLOM</name>
<dbReference type="AlphaFoldDB" id="A0A397UGJ0"/>
<comment type="caution">
    <text evidence="6">The sequence shown here is derived from an EMBL/GenBank/DDBJ whole genome shotgun (WGS) entry which is preliminary data.</text>
</comment>
<dbReference type="InterPro" id="IPR002661">
    <property type="entry name" value="Ribosome_recyc_fac"/>
</dbReference>
<dbReference type="EMBL" id="QKWP01001380">
    <property type="protein sequence ID" value="RIB09402.1"/>
    <property type="molecule type" value="Genomic_DNA"/>
</dbReference>
<dbReference type="OrthoDB" id="407355at2759"/>
<gene>
    <name evidence="6" type="ORF">C2G38_272305</name>
</gene>
<dbReference type="Gene3D" id="1.10.132.20">
    <property type="entry name" value="Ribosome-recycling factor"/>
    <property type="match status" value="1"/>
</dbReference>
<dbReference type="FunFam" id="3.30.1360.40:FF:000001">
    <property type="entry name" value="Ribosome-recycling factor"/>
    <property type="match status" value="1"/>
</dbReference>
<evidence type="ECO:0000256" key="4">
    <source>
        <dbReference type="SAM" id="MobiDB-lite"/>
    </source>
</evidence>